<evidence type="ECO:0000256" key="4">
    <source>
        <dbReference type="ARBA" id="ARBA00022729"/>
    </source>
</evidence>
<comment type="similarity">
    <text evidence="2 5">Belongs to the RxLR effector family.</text>
</comment>
<sequence length="142" mass="15774">MRVYIILIAVLATLVAFSGTVSAVTNFRPANAASLTSISYENDHARFLGKKEPNDANNLHTEERGAIKDALKKVYGMFSKKQKALHLLNKSKQELLSKKVLPSKLTAAIERLKKAGASEEQITKFTAKARAYDVFHSRNTIR</sequence>
<proteinExistence type="inferred from homology"/>
<evidence type="ECO:0000256" key="1">
    <source>
        <dbReference type="ARBA" id="ARBA00004613"/>
    </source>
</evidence>
<reference evidence="6" key="1">
    <citation type="submission" date="2023-04" db="EMBL/GenBank/DDBJ databases">
        <title>Phytophthora fragariaefolia NBRC 109709.</title>
        <authorList>
            <person name="Ichikawa N."/>
            <person name="Sato H."/>
            <person name="Tonouchi N."/>
        </authorList>
    </citation>
    <scope>NUCLEOTIDE SEQUENCE</scope>
    <source>
        <strain evidence="6">NBRC 109709</strain>
    </source>
</reference>
<accession>A0A9W7D3R9</accession>
<gene>
    <name evidence="6" type="ORF">Pfra01_002373300</name>
</gene>
<dbReference type="Pfam" id="PF16810">
    <property type="entry name" value="RXLR"/>
    <property type="match status" value="1"/>
</dbReference>
<keyword evidence="3 5" id="KW-0964">Secreted</keyword>
<dbReference type="AlphaFoldDB" id="A0A9W7D3R9"/>
<feature type="signal peptide" evidence="5">
    <location>
        <begin position="1"/>
        <end position="23"/>
    </location>
</feature>
<evidence type="ECO:0000256" key="3">
    <source>
        <dbReference type="ARBA" id="ARBA00022525"/>
    </source>
</evidence>
<organism evidence="6 7">
    <name type="scientific">Phytophthora fragariaefolia</name>
    <dbReference type="NCBI Taxonomy" id="1490495"/>
    <lineage>
        <taxon>Eukaryota</taxon>
        <taxon>Sar</taxon>
        <taxon>Stramenopiles</taxon>
        <taxon>Oomycota</taxon>
        <taxon>Peronosporomycetes</taxon>
        <taxon>Peronosporales</taxon>
        <taxon>Peronosporaceae</taxon>
        <taxon>Phytophthora</taxon>
    </lineage>
</organism>
<feature type="chain" id="PRO_5044970145" description="RxLR effector protein" evidence="5">
    <location>
        <begin position="24"/>
        <end position="142"/>
    </location>
</feature>
<dbReference type="EMBL" id="BSXT01003902">
    <property type="protein sequence ID" value="GMF56073.1"/>
    <property type="molecule type" value="Genomic_DNA"/>
</dbReference>
<keyword evidence="4 5" id="KW-0732">Signal</keyword>
<name>A0A9W7D3R9_9STRA</name>
<evidence type="ECO:0000313" key="7">
    <source>
        <dbReference type="Proteomes" id="UP001165121"/>
    </source>
</evidence>
<dbReference type="InterPro" id="IPR031825">
    <property type="entry name" value="RXLR"/>
</dbReference>
<comment type="subcellular location">
    <subcellularLocation>
        <location evidence="1 5">Secreted</location>
    </subcellularLocation>
</comment>
<evidence type="ECO:0000256" key="2">
    <source>
        <dbReference type="ARBA" id="ARBA00010400"/>
    </source>
</evidence>
<dbReference type="Proteomes" id="UP001165121">
    <property type="component" value="Unassembled WGS sequence"/>
</dbReference>
<comment type="caution">
    <text evidence="6">The sequence shown here is derived from an EMBL/GenBank/DDBJ whole genome shotgun (WGS) entry which is preliminary data.</text>
</comment>
<evidence type="ECO:0000256" key="5">
    <source>
        <dbReference type="RuleBase" id="RU367124"/>
    </source>
</evidence>
<comment type="domain">
    <text evidence="5">The RxLR-dEER motif acts to carry the protein into the host cell cytoplasm through binding to cell surface phosphatidylinositol-3-phosphate.</text>
</comment>
<evidence type="ECO:0000313" key="6">
    <source>
        <dbReference type="EMBL" id="GMF56073.1"/>
    </source>
</evidence>
<comment type="function">
    <text evidence="5">Effector that suppresses plant defense responses during pathogen infection.</text>
</comment>
<protein>
    <recommendedName>
        <fullName evidence="5">RxLR effector protein</fullName>
    </recommendedName>
</protein>
<keyword evidence="7" id="KW-1185">Reference proteome</keyword>